<dbReference type="InterPro" id="IPR023214">
    <property type="entry name" value="HAD_sf"/>
</dbReference>
<keyword evidence="2" id="KW-1185">Reference proteome</keyword>
<name>A0ABQ2TNB2_STRBA</name>
<reference evidence="2" key="1">
    <citation type="journal article" date="2019" name="Int. J. Syst. Evol. Microbiol.">
        <title>The Global Catalogue of Microorganisms (GCM) 10K type strain sequencing project: providing services to taxonomists for standard genome sequencing and annotation.</title>
        <authorList>
            <consortium name="The Broad Institute Genomics Platform"/>
            <consortium name="The Broad Institute Genome Sequencing Center for Infectious Disease"/>
            <person name="Wu L."/>
            <person name="Ma J."/>
        </authorList>
    </citation>
    <scope>NUCLEOTIDE SEQUENCE [LARGE SCALE GENOMIC DNA]</scope>
    <source>
        <strain evidence="2">JCM 4350</strain>
    </source>
</reference>
<comment type="caution">
    <text evidence="1">The sequence shown here is derived from an EMBL/GenBank/DDBJ whole genome shotgun (WGS) entry which is preliminary data.</text>
</comment>
<dbReference type="Gene3D" id="3.40.50.1000">
    <property type="entry name" value="HAD superfamily/HAD-like"/>
    <property type="match status" value="1"/>
</dbReference>
<evidence type="ECO:0000313" key="2">
    <source>
        <dbReference type="Proteomes" id="UP000659767"/>
    </source>
</evidence>
<dbReference type="EMBL" id="BMSZ01000020">
    <property type="protein sequence ID" value="GGS76042.1"/>
    <property type="molecule type" value="Genomic_DNA"/>
</dbReference>
<accession>A0ABQ2TNB2</accession>
<evidence type="ECO:0008006" key="3">
    <source>
        <dbReference type="Google" id="ProtNLM"/>
    </source>
</evidence>
<dbReference type="Proteomes" id="UP000659767">
    <property type="component" value="Unassembled WGS sequence"/>
</dbReference>
<organism evidence="1 2">
    <name type="scientific">Streptomyces badius</name>
    <dbReference type="NCBI Taxonomy" id="1941"/>
    <lineage>
        <taxon>Bacteria</taxon>
        <taxon>Bacillati</taxon>
        <taxon>Actinomycetota</taxon>
        <taxon>Actinomycetes</taxon>
        <taxon>Kitasatosporales</taxon>
        <taxon>Streptomycetaceae</taxon>
        <taxon>Streptomyces</taxon>
    </lineage>
</organism>
<gene>
    <name evidence="1" type="ORF">GCM10010253_58550</name>
</gene>
<evidence type="ECO:0000313" key="1">
    <source>
        <dbReference type="EMBL" id="GGS76042.1"/>
    </source>
</evidence>
<sequence>MEDAPAGVQAAVAAGCVAVGLTTTHTEEALGRAPQPERLPRVLLNGATGQSNRLLSGLCRYLHAFGHGRELRDRPARMQIACTPAGPHAPRT</sequence>
<proteinExistence type="predicted"/>
<protein>
    <recommendedName>
        <fullName evidence="3">Hydrolase</fullName>
    </recommendedName>
</protein>